<dbReference type="EMBL" id="CP019154">
    <property type="protein sequence ID" value="AUG46431.1"/>
    <property type="molecule type" value="Genomic_DNA"/>
</dbReference>
<proteinExistence type="predicted"/>
<gene>
    <name evidence="2" type="ORF">BVU17_02425</name>
</gene>
<feature type="compositionally biased region" description="Basic and acidic residues" evidence="1">
    <location>
        <begin position="85"/>
        <end position="94"/>
    </location>
</feature>
<reference evidence="2 3" key="1">
    <citation type="submission" date="2017-01" db="EMBL/GenBank/DDBJ databases">
        <title>A Red Light-Sensitive Sensory Rhodopsin I From Haloarcula taiwanensis, A New Haloarchaeon Isolated From Taiwan.</title>
        <authorList>
            <person name="Yang C.-S."/>
            <person name="Han Y.-A."/>
            <person name="Chen P.-C."/>
            <person name="Ng W.V."/>
            <person name="Chen T.-W."/>
        </authorList>
    </citation>
    <scope>NUCLEOTIDE SEQUENCE [LARGE SCALE GENOMIC DNA]</scope>
    <source>
        <strain evidence="2 3">Taiwanensis</strain>
    </source>
</reference>
<evidence type="ECO:0000313" key="3">
    <source>
        <dbReference type="Proteomes" id="UP000242917"/>
    </source>
</evidence>
<dbReference type="Proteomes" id="UP000242917">
    <property type="component" value="Chromosome I"/>
</dbReference>
<keyword evidence="3" id="KW-1185">Reference proteome</keyword>
<protein>
    <submittedName>
        <fullName evidence="2">Uncharacterized protein</fullName>
    </submittedName>
</protein>
<sequence length="108" mass="12199">MNGEKIDPEDLPLHPEYTPAMVQIQGQGVVYVADYQTLESGWVRLTEWRDRRVKLPPHKIEAIREVRTEYYDAGTDGEYAKAKRVAHDEQREEASADDSGGKVVVAGD</sequence>
<organism evidence="2 3">
    <name type="scientific">Haloarcula taiwanensis</name>
    <dbReference type="NCBI Taxonomy" id="1932004"/>
    <lineage>
        <taxon>Archaea</taxon>
        <taxon>Methanobacteriati</taxon>
        <taxon>Methanobacteriota</taxon>
        <taxon>Stenosarchaea group</taxon>
        <taxon>Halobacteria</taxon>
        <taxon>Halobacteriales</taxon>
        <taxon>Haloarculaceae</taxon>
        <taxon>Haloarcula</taxon>
    </lineage>
</organism>
<evidence type="ECO:0000313" key="2">
    <source>
        <dbReference type="EMBL" id="AUG46431.1"/>
    </source>
</evidence>
<evidence type="ECO:0000256" key="1">
    <source>
        <dbReference type="SAM" id="MobiDB-lite"/>
    </source>
</evidence>
<feature type="region of interest" description="Disordered" evidence="1">
    <location>
        <begin position="85"/>
        <end position="108"/>
    </location>
</feature>
<dbReference type="OrthoDB" id="222338at2157"/>
<dbReference type="AlphaFoldDB" id="A0A2H4ZVD5"/>
<accession>A0A2H4ZVD5</accession>
<name>A0A2H4ZVD5_9EURY</name>
<dbReference type="KEGG" id="hta:BVU17_02425"/>